<protein>
    <submittedName>
        <fullName evidence="1">Uncharacterized protein</fullName>
    </submittedName>
</protein>
<dbReference type="AlphaFoldDB" id="A0A735RL27"/>
<reference evidence="1" key="2">
    <citation type="submission" date="2018-07" db="EMBL/GenBank/DDBJ databases">
        <authorList>
            <consortium name="NCBI Pathogen Detection Project"/>
        </authorList>
    </citation>
    <scope>NUCLEOTIDE SEQUENCE</scope>
    <source>
        <strain evidence="1">128-87</strain>
    </source>
</reference>
<dbReference type="EMBL" id="DAASUW010000056">
    <property type="protein sequence ID" value="HAE7125063.1"/>
    <property type="molecule type" value="Genomic_DNA"/>
</dbReference>
<reference evidence="1" key="1">
    <citation type="journal article" date="2018" name="Genome Biol.">
        <title>SKESA: strategic k-mer extension for scrupulous assemblies.</title>
        <authorList>
            <person name="Souvorov A."/>
            <person name="Agarwala R."/>
            <person name="Lipman D.J."/>
        </authorList>
    </citation>
    <scope>NUCLEOTIDE SEQUENCE</scope>
    <source>
        <strain evidence="1">128-87</strain>
    </source>
</reference>
<organism evidence="1">
    <name type="scientific">Salmonella enterica subsp. diarizonae serovar 48:i:z</name>
    <dbReference type="NCBI Taxonomy" id="1192842"/>
    <lineage>
        <taxon>Bacteria</taxon>
        <taxon>Pseudomonadati</taxon>
        <taxon>Pseudomonadota</taxon>
        <taxon>Gammaproteobacteria</taxon>
        <taxon>Enterobacterales</taxon>
        <taxon>Enterobacteriaceae</taxon>
        <taxon>Salmonella</taxon>
    </lineage>
</organism>
<comment type="caution">
    <text evidence="1">The sequence shown here is derived from an EMBL/GenBank/DDBJ whole genome shotgun (WGS) entry which is preliminary data.</text>
</comment>
<sequence>MQQETPPLPDCTVDLVVGAVGMVLIRSNTIIVRAPGVAITTLCTLHILKKMADPAD</sequence>
<evidence type="ECO:0000313" key="1">
    <source>
        <dbReference type="EMBL" id="HAE7125063.1"/>
    </source>
</evidence>
<proteinExistence type="predicted"/>
<gene>
    <name evidence="1" type="ORF">GND69_004962</name>
</gene>
<accession>A0A735RL27</accession>
<name>A0A735RL27_SALDZ</name>